<proteinExistence type="predicted"/>
<gene>
    <name evidence="2" type="ORF">GCM10007207_20040</name>
</gene>
<evidence type="ECO:0000313" key="2">
    <source>
        <dbReference type="EMBL" id="GGC34488.1"/>
    </source>
</evidence>
<evidence type="ECO:0000313" key="3">
    <source>
        <dbReference type="Proteomes" id="UP000637769"/>
    </source>
</evidence>
<feature type="region of interest" description="Disordered" evidence="1">
    <location>
        <begin position="50"/>
        <end position="73"/>
    </location>
</feature>
<evidence type="ECO:0000256" key="1">
    <source>
        <dbReference type="SAM" id="MobiDB-lite"/>
    </source>
</evidence>
<comment type="caution">
    <text evidence="2">The sequence shown here is derived from an EMBL/GenBank/DDBJ whole genome shotgun (WGS) entry which is preliminary data.</text>
</comment>
<dbReference type="Proteomes" id="UP000637769">
    <property type="component" value="Unassembled WGS sequence"/>
</dbReference>
<feature type="compositionally biased region" description="Basic and acidic residues" evidence="1">
    <location>
        <begin position="50"/>
        <end position="66"/>
    </location>
</feature>
<organism evidence="2 3">
    <name type="scientific">Asaia siamensis</name>
    <dbReference type="NCBI Taxonomy" id="110479"/>
    <lineage>
        <taxon>Bacteria</taxon>
        <taxon>Pseudomonadati</taxon>
        <taxon>Pseudomonadota</taxon>
        <taxon>Alphaproteobacteria</taxon>
        <taxon>Acetobacterales</taxon>
        <taxon>Acetobacteraceae</taxon>
        <taxon>Asaia</taxon>
    </lineage>
</organism>
<name>A0ABQ1M490_9PROT</name>
<dbReference type="EMBL" id="BMCH01000005">
    <property type="protein sequence ID" value="GGC34488.1"/>
    <property type="molecule type" value="Genomic_DNA"/>
</dbReference>
<sequence length="73" mass="8581">MFNRHDYSAIASIDLCDVLKPKAPGRQVDTTVQEQPRERKPDYEAMRRLASGDDLRQHLLHDDRKPSRQFRFG</sequence>
<accession>A0ABQ1M490</accession>
<keyword evidence="3" id="KW-1185">Reference proteome</keyword>
<reference evidence="3" key="1">
    <citation type="journal article" date="2019" name="Int. J. Syst. Evol. Microbiol.">
        <title>The Global Catalogue of Microorganisms (GCM) 10K type strain sequencing project: providing services to taxonomists for standard genome sequencing and annotation.</title>
        <authorList>
            <consortium name="The Broad Institute Genomics Platform"/>
            <consortium name="The Broad Institute Genome Sequencing Center for Infectious Disease"/>
            <person name="Wu L."/>
            <person name="Ma J."/>
        </authorList>
    </citation>
    <scope>NUCLEOTIDE SEQUENCE [LARGE SCALE GENOMIC DNA]</scope>
    <source>
        <strain evidence="3">CCM 7132</strain>
    </source>
</reference>
<protein>
    <submittedName>
        <fullName evidence="2">Uncharacterized protein</fullName>
    </submittedName>
</protein>